<gene>
    <name evidence="5" type="ORF">yc1106_02530</name>
</gene>
<keyword evidence="6" id="KW-1185">Reference proteome</keyword>
<dbReference type="PANTHER" id="PTHR12176:SF80">
    <property type="entry name" value="EEF1A LYSINE METHYLTRANSFERASE 4"/>
    <property type="match status" value="1"/>
</dbReference>
<evidence type="ECO:0000256" key="2">
    <source>
        <dbReference type="ARBA" id="ARBA00022603"/>
    </source>
</evidence>
<sequence length="218" mass="25028">MPSSEEEAQALGHSEFWDKRYKKAEGDKPTHEWFRAFGELEPFFKKHLFQGRGEEGKQGRILHLGSGDSSIPYDLLARGYTNQVCIDFSAVVVDLMKSRHPDQPEVEWRCGDVRDMQGIDTASIDVAFDKGTLDAMIYGSPWSPPEEVMENSGRYLKEVLRVLKDDGIFLYITYRQPHFIKPILNRNNEWDLHMEIMGGGDSFQYFGFVLRKQDAAGK</sequence>
<dbReference type="GO" id="GO:0032259">
    <property type="term" value="P:methylation"/>
    <property type="evidence" value="ECO:0007669"/>
    <property type="project" value="UniProtKB-KW"/>
</dbReference>
<feature type="domain" description="Methyltransferase type 11" evidence="4">
    <location>
        <begin position="62"/>
        <end position="170"/>
    </location>
</feature>
<dbReference type="InterPro" id="IPR029063">
    <property type="entry name" value="SAM-dependent_MTases_sf"/>
</dbReference>
<dbReference type="CDD" id="cd02440">
    <property type="entry name" value="AdoMet_MTases"/>
    <property type="match status" value="1"/>
</dbReference>
<evidence type="ECO:0000313" key="5">
    <source>
        <dbReference type="EMBL" id="USP75256.1"/>
    </source>
</evidence>
<dbReference type="InterPro" id="IPR013216">
    <property type="entry name" value="Methyltransf_11"/>
</dbReference>
<keyword evidence="3" id="KW-0808">Transferase</keyword>
<evidence type="ECO:0000256" key="3">
    <source>
        <dbReference type="ARBA" id="ARBA00022679"/>
    </source>
</evidence>
<dbReference type="GO" id="GO:0008757">
    <property type="term" value="F:S-adenosylmethionine-dependent methyltransferase activity"/>
    <property type="evidence" value="ECO:0007669"/>
    <property type="project" value="InterPro"/>
</dbReference>
<dbReference type="OrthoDB" id="411785at2759"/>
<comment type="similarity">
    <text evidence="1">Belongs to the methyltransferase superfamily.</text>
</comment>
<evidence type="ECO:0000256" key="1">
    <source>
        <dbReference type="ARBA" id="ARBA00008361"/>
    </source>
</evidence>
<dbReference type="EMBL" id="CP089275">
    <property type="protein sequence ID" value="USP75256.1"/>
    <property type="molecule type" value="Genomic_DNA"/>
</dbReference>
<dbReference type="PANTHER" id="PTHR12176">
    <property type="entry name" value="SAM-DEPENDENT METHYLTRANSFERASE SUPERFAMILY PROTEIN"/>
    <property type="match status" value="1"/>
</dbReference>
<keyword evidence="2 5" id="KW-0489">Methyltransferase</keyword>
<dbReference type="Pfam" id="PF08241">
    <property type="entry name" value="Methyltransf_11"/>
    <property type="match status" value="1"/>
</dbReference>
<proteinExistence type="inferred from homology"/>
<accession>A0A9Q8Z3I8</accession>
<dbReference type="VEuPathDB" id="FungiDB:yc1106_02530"/>
<dbReference type="Proteomes" id="UP001056012">
    <property type="component" value="Chromosome 2"/>
</dbReference>
<evidence type="ECO:0000313" key="6">
    <source>
        <dbReference type="Proteomes" id="UP001056012"/>
    </source>
</evidence>
<dbReference type="AlphaFoldDB" id="A0A9Q8Z3I8"/>
<dbReference type="InterPro" id="IPR051419">
    <property type="entry name" value="Lys/N-term_MeTrsfase_sf"/>
</dbReference>
<dbReference type="SUPFAM" id="SSF53335">
    <property type="entry name" value="S-adenosyl-L-methionine-dependent methyltransferases"/>
    <property type="match status" value="1"/>
</dbReference>
<organism evidence="5 6">
    <name type="scientific">Curvularia clavata</name>
    <dbReference type="NCBI Taxonomy" id="95742"/>
    <lineage>
        <taxon>Eukaryota</taxon>
        <taxon>Fungi</taxon>
        <taxon>Dikarya</taxon>
        <taxon>Ascomycota</taxon>
        <taxon>Pezizomycotina</taxon>
        <taxon>Dothideomycetes</taxon>
        <taxon>Pleosporomycetidae</taxon>
        <taxon>Pleosporales</taxon>
        <taxon>Pleosporineae</taxon>
        <taxon>Pleosporaceae</taxon>
        <taxon>Curvularia</taxon>
    </lineage>
</organism>
<protein>
    <submittedName>
        <fullName evidence="5">Methyltransferase type 11</fullName>
    </submittedName>
</protein>
<reference evidence="5" key="1">
    <citation type="submission" date="2021-12" db="EMBL/GenBank/DDBJ databases">
        <title>Curvularia clavata genome.</title>
        <authorList>
            <person name="Cao Y."/>
        </authorList>
    </citation>
    <scope>NUCLEOTIDE SEQUENCE</scope>
    <source>
        <strain evidence="5">Yc1106</strain>
    </source>
</reference>
<dbReference type="Gene3D" id="3.40.50.150">
    <property type="entry name" value="Vaccinia Virus protein VP39"/>
    <property type="match status" value="1"/>
</dbReference>
<name>A0A9Q8Z3I8_CURCL</name>
<evidence type="ECO:0000259" key="4">
    <source>
        <dbReference type="Pfam" id="PF08241"/>
    </source>
</evidence>